<proteinExistence type="predicted"/>
<comment type="caution">
    <text evidence="1">The sequence shown here is derived from an EMBL/GenBank/DDBJ whole genome shotgun (WGS) entry which is preliminary data.</text>
</comment>
<evidence type="ECO:0000313" key="1">
    <source>
        <dbReference type="EMBL" id="CAG8494139.1"/>
    </source>
</evidence>
<reference evidence="1" key="1">
    <citation type="submission" date="2021-06" db="EMBL/GenBank/DDBJ databases">
        <authorList>
            <person name="Kallberg Y."/>
            <person name="Tangrot J."/>
            <person name="Rosling A."/>
        </authorList>
    </citation>
    <scope>NUCLEOTIDE SEQUENCE</scope>
    <source>
        <strain evidence="1">AU212A</strain>
    </source>
</reference>
<dbReference type="Proteomes" id="UP000789860">
    <property type="component" value="Unassembled WGS sequence"/>
</dbReference>
<sequence length="688" mass="78727">EIYSQYVIQMAKKGYTIIDHLSQPLCLIIDIDTRQKPDSNNPKHASLDSEKINQEDLISQILVACADVLSLIPDCILFLNSFALAKLKSFTEKVMELVEEPYLKFIDVGLPKLCFSLRLLGLAKEGSEEEFKPIDDDDALVKGANLTIAEYGLYERLLKALSTPHQFPELLRESINVKEMEDALDAFSDFLSEEPSTTLICSAIGTGKTKTLRKILASLAQTKLKELEKFDFRVEQYQNIVADLKTHVWDLIIVQVESILHLGFQRDCSCIAILDEANTTMRQMASSEGIYRGFKILQENGKQYQDNFANIDATWSALNCIIYTSTIEASICFEISSYFDTVIGITNIATSVYVEAFAQILFRICDYSLHIDKIADYYALNLSPAVETYIEVEYQRCLLAKYFSEILCSLIASTGATLELILVEDTEKINRNKISYTIKNTEKKIKSADAESIANTSNISFNKAKILKQNPICSFANNMTLQLKLCDIDFIKRYNNSELLQHFRRQAYFKRQGFKDIDDMNILSNDDIAKTFEQSQEKIIKIREDALLLFGFKTRAKGIPDLNATIKFINKKTYWIYYKLYGRDNFVTQEEIIAIKVNNSKYFPIGPILLLYKPELIDETQDLFDSISITNNITLEYTKHKVSNLSNNEIDEKDLFLEMLAQYNAEYRKNSSQDICHIDITIFETNAY</sequence>
<protein>
    <submittedName>
        <fullName evidence="1">8962_t:CDS:1</fullName>
    </submittedName>
</protein>
<gene>
    <name evidence="1" type="ORF">SCALOS_LOCUS2956</name>
</gene>
<accession>A0ACA9KUX9</accession>
<keyword evidence="2" id="KW-1185">Reference proteome</keyword>
<evidence type="ECO:0000313" key="2">
    <source>
        <dbReference type="Proteomes" id="UP000789860"/>
    </source>
</evidence>
<name>A0ACA9KUX9_9GLOM</name>
<dbReference type="EMBL" id="CAJVPM010002888">
    <property type="protein sequence ID" value="CAG8494139.1"/>
    <property type="molecule type" value="Genomic_DNA"/>
</dbReference>
<organism evidence="1 2">
    <name type="scientific">Scutellospora calospora</name>
    <dbReference type="NCBI Taxonomy" id="85575"/>
    <lineage>
        <taxon>Eukaryota</taxon>
        <taxon>Fungi</taxon>
        <taxon>Fungi incertae sedis</taxon>
        <taxon>Mucoromycota</taxon>
        <taxon>Glomeromycotina</taxon>
        <taxon>Glomeromycetes</taxon>
        <taxon>Diversisporales</taxon>
        <taxon>Gigasporaceae</taxon>
        <taxon>Scutellospora</taxon>
    </lineage>
</organism>
<feature type="non-terminal residue" evidence="1">
    <location>
        <position position="1"/>
    </location>
</feature>